<gene>
    <name evidence="2" type="ORF">SAMN05216213_116113</name>
</gene>
<feature type="chain" id="PRO_5011507330" evidence="1">
    <location>
        <begin position="21"/>
        <end position="268"/>
    </location>
</feature>
<evidence type="ECO:0000313" key="2">
    <source>
        <dbReference type="EMBL" id="SDQ02080.1"/>
    </source>
</evidence>
<feature type="signal peptide" evidence="1">
    <location>
        <begin position="1"/>
        <end position="20"/>
    </location>
</feature>
<name>A0A1H0XGI5_9GAMM</name>
<protein>
    <submittedName>
        <fullName evidence="2">Tetratricopeptide repeat-containing protein</fullName>
    </submittedName>
</protein>
<accession>A0A1H0XGI5</accession>
<sequence length="268" mass="30030">MPLARLLPLVIGASLLSACAPTTPLFIAQVTTNEVVEYKALKTKRMTAAIEEEGDLLTYSALAIRDAHSAKAEALYLDGYRDRQLSGEVRAIALYQIGLIYMSRFNEQRDDAKALNYFYKVLNEFPASQAASRAEERIATIRQRADEPIQQTSRELLANWQPSQNLDLYKPSLDPDMTLLSRRAVLKGRVEEAEQLYLLGLADPHVPADIKEKALYQLALMHMAPDNPNANRDKAIAYLRRLLVQFPEGELSAKAARHLDLALNPGQR</sequence>
<reference evidence="3" key="1">
    <citation type="submission" date="2016-10" db="EMBL/GenBank/DDBJ databases">
        <authorList>
            <person name="Varghese N."/>
            <person name="Submissions S."/>
        </authorList>
    </citation>
    <scope>NUCLEOTIDE SEQUENCE [LARGE SCALE GENOMIC DNA]</scope>
    <source>
        <strain evidence="3">JCM 18416</strain>
    </source>
</reference>
<proteinExistence type="predicted"/>
<dbReference type="RefSeq" id="WP_090434291.1">
    <property type="nucleotide sequence ID" value="NZ_CP040349.1"/>
</dbReference>
<dbReference type="Pfam" id="PF13174">
    <property type="entry name" value="TPR_6"/>
    <property type="match status" value="2"/>
</dbReference>
<dbReference type="EMBL" id="FNJJ01000016">
    <property type="protein sequence ID" value="SDQ02080.1"/>
    <property type="molecule type" value="Genomic_DNA"/>
</dbReference>
<dbReference type="AlphaFoldDB" id="A0A1H0XGI5"/>
<evidence type="ECO:0000256" key="1">
    <source>
        <dbReference type="SAM" id="SignalP"/>
    </source>
</evidence>
<dbReference type="Proteomes" id="UP000199460">
    <property type="component" value="Unassembled WGS sequence"/>
</dbReference>
<dbReference type="Gene3D" id="1.25.40.10">
    <property type="entry name" value="Tetratricopeptide repeat domain"/>
    <property type="match status" value="1"/>
</dbReference>
<keyword evidence="1" id="KW-0732">Signal</keyword>
<dbReference type="PROSITE" id="PS51257">
    <property type="entry name" value="PROKAR_LIPOPROTEIN"/>
    <property type="match status" value="1"/>
</dbReference>
<dbReference type="OrthoDB" id="6822308at2"/>
<evidence type="ECO:0000313" key="3">
    <source>
        <dbReference type="Proteomes" id="UP000199460"/>
    </source>
</evidence>
<dbReference type="InterPro" id="IPR019734">
    <property type="entry name" value="TPR_rpt"/>
</dbReference>
<dbReference type="GeneID" id="300933901"/>
<dbReference type="InterPro" id="IPR011990">
    <property type="entry name" value="TPR-like_helical_dom_sf"/>
</dbReference>
<organism evidence="2 3">
    <name type="scientific">Ectopseudomonas guguanensis</name>
    <dbReference type="NCBI Taxonomy" id="1198456"/>
    <lineage>
        <taxon>Bacteria</taxon>
        <taxon>Pseudomonadati</taxon>
        <taxon>Pseudomonadota</taxon>
        <taxon>Gammaproteobacteria</taxon>
        <taxon>Pseudomonadales</taxon>
        <taxon>Pseudomonadaceae</taxon>
        <taxon>Ectopseudomonas</taxon>
    </lineage>
</organism>
<keyword evidence="3" id="KW-1185">Reference proteome</keyword>